<sequence>MYSINETNIVATGNSIVSVGGSSVIYNGNNNYYIIGLIKNFIGYFRFGKSNTKPDSNMNDNLLVDTIDDISDNRLNIYQVEITFGHYIIYDIKSENHIQKLEIIIEATNKNQAIKKSIEFIRKKCRTIYSNKSDAIFLTAIEDSDLTDVLLSKSIFEVKLFEETIINIKHY</sequence>
<organism evidence="1">
    <name type="scientific">Megavirus baoshan</name>
    <dbReference type="NCBI Taxonomy" id="2496520"/>
    <lineage>
        <taxon>Viruses</taxon>
        <taxon>Varidnaviria</taxon>
        <taxon>Bamfordvirae</taxon>
        <taxon>Nucleocytoviricota</taxon>
        <taxon>Megaviricetes</taxon>
        <taxon>Imitervirales</taxon>
        <taxon>Mimiviridae</taxon>
        <taxon>Megamimivirinae</taxon>
        <taxon>Megavirus</taxon>
        <taxon>Megavirus baoshanense</taxon>
    </lineage>
</organism>
<accession>A0A3Q8U8D1</accession>
<protein>
    <submittedName>
        <fullName evidence="1">Uncharacterized protein</fullName>
    </submittedName>
</protein>
<evidence type="ECO:0000313" key="1">
    <source>
        <dbReference type="EMBL" id="AZL89644.1"/>
    </source>
</evidence>
<proteinExistence type="predicted"/>
<name>A0A3Q8U8D1_9VIRU</name>
<reference evidence="1" key="1">
    <citation type="submission" date="2018-03" db="EMBL/GenBank/DDBJ databases">
        <title>Draft genome sequences of Megaviruse, new member of the family Mimiviridae isolated from water in Shanghai, China.</title>
        <authorList>
            <person name="Xia Y."/>
        </authorList>
    </citation>
    <scope>NUCLEOTIDE SEQUENCE</scope>
    <source>
        <strain evidence="1">SH</strain>
    </source>
</reference>
<gene>
    <name evidence="1" type="ORF">Mb0092</name>
</gene>
<dbReference type="EMBL" id="MH046811">
    <property type="protein sequence ID" value="AZL89644.1"/>
    <property type="molecule type" value="Genomic_DNA"/>
</dbReference>